<organism evidence="2 3">
    <name type="scientific">Bacteroides fragilis</name>
    <dbReference type="NCBI Taxonomy" id="817"/>
    <lineage>
        <taxon>Bacteria</taxon>
        <taxon>Pseudomonadati</taxon>
        <taxon>Bacteroidota</taxon>
        <taxon>Bacteroidia</taxon>
        <taxon>Bacteroidales</taxon>
        <taxon>Bacteroidaceae</taxon>
        <taxon>Bacteroides</taxon>
    </lineage>
</organism>
<sequence length="69" mass="7661">MENLKKELAGLLEVEKVNDSDVLSTFDCWDSLTILSIIAMVSEQYNKHLTAEIVREAHTIGNLCALILG</sequence>
<gene>
    <name evidence="2" type="ORF">EC80_012925</name>
</gene>
<dbReference type="InterPro" id="IPR009081">
    <property type="entry name" value="PP-bd_ACP"/>
</dbReference>
<reference evidence="2 3" key="1">
    <citation type="submission" date="2019-03" db="EMBL/GenBank/DDBJ databases">
        <title>Complete genome assembly of MDR B. fragilis.</title>
        <authorList>
            <person name="Sydenham T.V."/>
            <person name="Hasman H."/>
            <person name="Justesen U.S."/>
        </authorList>
    </citation>
    <scope>NUCLEOTIDE SEQUENCE [LARGE SCALE GENOMIC DNA]</scope>
    <source>
        <strain evidence="2 3">DCMSKEJBY0001B</strain>
    </source>
</reference>
<dbReference type="AlphaFoldDB" id="A0AAE6ETE4"/>
<dbReference type="RefSeq" id="WP_032536247.1">
    <property type="nucleotide sequence ID" value="NZ_CP036546.1"/>
</dbReference>
<proteinExistence type="predicted"/>
<evidence type="ECO:0000313" key="2">
    <source>
        <dbReference type="EMBL" id="QCQ45694.1"/>
    </source>
</evidence>
<evidence type="ECO:0000313" key="3">
    <source>
        <dbReference type="Proteomes" id="UP000036847"/>
    </source>
</evidence>
<dbReference type="Proteomes" id="UP000036847">
    <property type="component" value="Chromosome"/>
</dbReference>
<dbReference type="EMBL" id="CP036546">
    <property type="protein sequence ID" value="QCQ45694.1"/>
    <property type="molecule type" value="Genomic_DNA"/>
</dbReference>
<protein>
    <submittedName>
        <fullName evidence="2">Acyl carrier protein</fullName>
    </submittedName>
</protein>
<dbReference type="Pfam" id="PF00550">
    <property type="entry name" value="PP-binding"/>
    <property type="match status" value="1"/>
</dbReference>
<dbReference type="PROSITE" id="PS50075">
    <property type="entry name" value="CARRIER"/>
    <property type="match status" value="1"/>
</dbReference>
<dbReference type="SUPFAM" id="SSF47336">
    <property type="entry name" value="ACP-like"/>
    <property type="match status" value="1"/>
</dbReference>
<accession>A0AAE6ETE4</accession>
<feature type="domain" description="Carrier" evidence="1">
    <location>
        <begin position="1"/>
        <end position="69"/>
    </location>
</feature>
<dbReference type="Gene3D" id="1.10.1200.10">
    <property type="entry name" value="ACP-like"/>
    <property type="match status" value="1"/>
</dbReference>
<evidence type="ECO:0000259" key="1">
    <source>
        <dbReference type="PROSITE" id="PS50075"/>
    </source>
</evidence>
<name>A0AAE6ETE4_BACFG</name>
<dbReference type="InterPro" id="IPR036736">
    <property type="entry name" value="ACP-like_sf"/>
</dbReference>